<name>A0ABV9SZQ4_9BACT</name>
<evidence type="ECO:0000256" key="3">
    <source>
        <dbReference type="ARBA" id="ARBA00022679"/>
    </source>
</evidence>
<gene>
    <name evidence="6" type="ORF">ACFPFU_09275</name>
</gene>
<evidence type="ECO:0000256" key="1">
    <source>
        <dbReference type="ARBA" id="ARBA00001933"/>
    </source>
</evidence>
<dbReference type="InterPro" id="IPR006235">
    <property type="entry name" value="OAc-hSer/O-AcSer_sulfhydrylase"/>
</dbReference>
<dbReference type="Proteomes" id="UP001595818">
    <property type="component" value="Unassembled WGS sequence"/>
</dbReference>
<keyword evidence="3" id="KW-0808">Transferase</keyword>
<dbReference type="Gene3D" id="3.90.1150.10">
    <property type="entry name" value="Aspartate Aminotransferase, domain 1"/>
    <property type="match status" value="1"/>
</dbReference>
<dbReference type="SUPFAM" id="SSF53383">
    <property type="entry name" value="PLP-dependent transferases"/>
    <property type="match status" value="1"/>
</dbReference>
<dbReference type="Gene3D" id="3.40.640.10">
    <property type="entry name" value="Type I PLP-dependent aspartate aminotransferase-like (Major domain)"/>
    <property type="match status" value="1"/>
</dbReference>
<dbReference type="PANTHER" id="PTHR43797:SF2">
    <property type="entry name" value="HOMOCYSTEINE_CYSTEINE SYNTHASE"/>
    <property type="match status" value="1"/>
</dbReference>
<evidence type="ECO:0000256" key="2">
    <source>
        <dbReference type="ARBA" id="ARBA00009077"/>
    </source>
</evidence>
<organism evidence="6 7">
    <name type="scientific">Negadavirga shengliensis</name>
    <dbReference type="NCBI Taxonomy" id="1389218"/>
    <lineage>
        <taxon>Bacteria</taxon>
        <taxon>Pseudomonadati</taxon>
        <taxon>Bacteroidota</taxon>
        <taxon>Cytophagia</taxon>
        <taxon>Cytophagales</taxon>
        <taxon>Cyclobacteriaceae</taxon>
        <taxon>Negadavirga</taxon>
    </lineage>
</organism>
<dbReference type="InterPro" id="IPR015424">
    <property type="entry name" value="PyrdxlP-dep_Trfase"/>
</dbReference>
<dbReference type="InterPro" id="IPR015421">
    <property type="entry name" value="PyrdxlP-dep_Trfase_major"/>
</dbReference>
<keyword evidence="7" id="KW-1185">Reference proteome</keyword>
<dbReference type="NCBIfam" id="TIGR01326">
    <property type="entry name" value="OAH_OAS_sulfhy"/>
    <property type="match status" value="1"/>
</dbReference>
<accession>A0ABV9SZQ4</accession>
<sequence length="435" mass="47353">MSQNYRFETLQIHAGQEADSATNARAVPIYQTTSYVFNSAEHGANLFALKEFGNIYTRIMNPTTDVFEKRMAALEGGVAAVATASGQSAQFLALNNFLTVGDNFVTSPFLYGGTYNQFKVSFKRIGIEARFAKTDKAADLEAEINDKTKAIYVETIGNPEFNVPDFAEVANLAKKYDIPLVVDNTFGAGGFLCQPIKHGANIVVSSATKWIGGHGNSIGGIIVDGGNYNWGNGKFPQFSEPSEGYHGLNFWETFGDNNPLGLPNIAFAIRTRVEGLRDFGPAMSPFNAFLLLQGLETLSLRVQRTADNALELAKWLENHPQVRKVSYPGLPSSPYHQTAKKYLPNGYGGVLSFELEGEKETASAFINNLQLISHLANVGDAKTLIIQPSATTHQQLSDEEQLAAGVTPTQLRISSGIEHIEDIKADLSAAFDKIK</sequence>
<reference evidence="7" key="1">
    <citation type="journal article" date="2019" name="Int. J. Syst. Evol. Microbiol.">
        <title>The Global Catalogue of Microorganisms (GCM) 10K type strain sequencing project: providing services to taxonomists for standard genome sequencing and annotation.</title>
        <authorList>
            <consortium name="The Broad Institute Genomics Platform"/>
            <consortium name="The Broad Institute Genome Sequencing Center for Infectious Disease"/>
            <person name="Wu L."/>
            <person name="Ma J."/>
        </authorList>
    </citation>
    <scope>NUCLEOTIDE SEQUENCE [LARGE SCALE GENOMIC DNA]</scope>
    <source>
        <strain evidence="7">CGMCC 4.7466</strain>
    </source>
</reference>
<comment type="similarity">
    <text evidence="2 5">Belongs to the trans-sulfuration enzymes family.</text>
</comment>
<dbReference type="Pfam" id="PF01053">
    <property type="entry name" value="Cys_Met_Meta_PP"/>
    <property type="match status" value="1"/>
</dbReference>
<comment type="caution">
    <text evidence="6">The sequence shown here is derived from an EMBL/GenBank/DDBJ whole genome shotgun (WGS) entry which is preliminary data.</text>
</comment>
<dbReference type="InterPro" id="IPR000277">
    <property type="entry name" value="Cys/Met-Metab_PyrdxlP-dep_enz"/>
</dbReference>
<dbReference type="EMBL" id="JBHSJJ010000004">
    <property type="protein sequence ID" value="MFC4871876.1"/>
    <property type="molecule type" value="Genomic_DNA"/>
</dbReference>
<dbReference type="PIRSF" id="PIRSF001434">
    <property type="entry name" value="CGS"/>
    <property type="match status" value="1"/>
</dbReference>
<evidence type="ECO:0000256" key="5">
    <source>
        <dbReference type="RuleBase" id="RU362118"/>
    </source>
</evidence>
<evidence type="ECO:0000313" key="6">
    <source>
        <dbReference type="EMBL" id="MFC4871876.1"/>
    </source>
</evidence>
<evidence type="ECO:0000313" key="7">
    <source>
        <dbReference type="Proteomes" id="UP001595818"/>
    </source>
</evidence>
<dbReference type="PANTHER" id="PTHR43797">
    <property type="entry name" value="HOMOCYSTEINE/CYSTEINE SYNTHASE"/>
    <property type="match status" value="1"/>
</dbReference>
<dbReference type="RefSeq" id="WP_377063756.1">
    <property type="nucleotide sequence ID" value="NZ_JBHSJJ010000004.1"/>
</dbReference>
<dbReference type="CDD" id="cd00614">
    <property type="entry name" value="CGS_like"/>
    <property type="match status" value="1"/>
</dbReference>
<protein>
    <submittedName>
        <fullName evidence="6">O-acetylhomoserine aminocarboxypropyltransferase/cysteine synthase family protein</fullName>
    </submittedName>
</protein>
<evidence type="ECO:0000256" key="4">
    <source>
        <dbReference type="ARBA" id="ARBA00022898"/>
    </source>
</evidence>
<comment type="cofactor">
    <cofactor evidence="1 5">
        <name>pyridoxal 5'-phosphate</name>
        <dbReference type="ChEBI" id="CHEBI:597326"/>
    </cofactor>
</comment>
<proteinExistence type="inferred from homology"/>
<keyword evidence="4 5" id="KW-0663">Pyridoxal phosphate</keyword>
<dbReference type="InterPro" id="IPR015422">
    <property type="entry name" value="PyrdxlP-dep_Trfase_small"/>
</dbReference>